<organism evidence="1 2">
    <name type="scientific">Batillaria attramentaria</name>
    <dbReference type="NCBI Taxonomy" id="370345"/>
    <lineage>
        <taxon>Eukaryota</taxon>
        <taxon>Metazoa</taxon>
        <taxon>Spiralia</taxon>
        <taxon>Lophotrochozoa</taxon>
        <taxon>Mollusca</taxon>
        <taxon>Gastropoda</taxon>
        <taxon>Caenogastropoda</taxon>
        <taxon>Sorbeoconcha</taxon>
        <taxon>Cerithioidea</taxon>
        <taxon>Batillariidae</taxon>
        <taxon>Batillaria</taxon>
    </lineage>
</organism>
<name>A0ABD0KXW9_9CAEN</name>
<sequence>MPAYLRFPNNRRVLGGFGAKPVQFRLMLEKIEFLNYTWNRSLPPASDLRAEAKMMCSAVNYHAINTARALPTEAGAGAETIKVLRYLYYITGPAGVTTGPRGV</sequence>
<evidence type="ECO:0000313" key="2">
    <source>
        <dbReference type="Proteomes" id="UP001519460"/>
    </source>
</evidence>
<dbReference type="Proteomes" id="UP001519460">
    <property type="component" value="Unassembled WGS sequence"/>
</dbReference>
<gene>
    <name evidence="1" type="ORF">BaRGS_00016771</name>
</gene>
<proteinExistence type="predicted"/>
<comment type="caution">
    <text evidence="1">The sequence shown here is derived from an EMBL/GenBank/DDBJ whole genome shotgun (WGS) entry which is preliminary data.</text>
</comment>
<protein>
    <submittedName>
        <fullName evidence="1">Uncharacterized protein</fullName>
    </submittedName>
</protein>
<reference evidence="1 2" key="1">
    <citation type="journal article" date="2023" name="Sci. Data">
        <title>Genome assembly of the Korean intertidal mud-creeper Batillaria attramentaria.</title>
        <authorList>
            <person name="Patra A.K."/>
            <person name="Ho P.T."/>
            <person name="Jun S."/>
            <person name="Lee S.J."/>
            <person name="Kim Y."/>
            <person name="Won Y.J."/>
        </authorList>
    </citation>
    <scope>NUCLEOTIDE SEQUENCE [LARGE SCALE GENOMIC DNA]</scope>
    <source>
        <strain evidence="1">Wonlab-2016</strain>
    </source>
</reference>
<keyword evidence="2" id="KW-1185">Reference proteome</keyword>
<evidence type="ECO:0000313" key="1">
    <source>
        <dbReference type="EMBL" id="KAK7491925.1"/>
    </source>
</evidence>
<accession>A0ABD0KXW9</accession>
<dbReference type="EMBL" id="JACVVK020000108">
    <property type="protein sequence ID" value="KAK7491925.1"/>
    <property type="molecule type" value="Genomic_DNA"/>
</dbReference>
<dbReference type="AlphaFoldDB" id="A0ABD0KXW9"/>